<dbReference type="InterPro" id="IPR057326">
    <property type="entry name" value="KR_dom"/>
</dbReference>
<keyword evidence="2" id="KW-0560">Oxidoreductase</keyword>
<dbReference type="InterPro" id="IPR002347">
    <property type="entry name" value="SDR_fam"/>
</dbReference>
<proteinExistence type="inferred from homology"/>
<dbReference type="PRINTS" id="PR00080">
    <property type="entry name" value="SDRFAMILY"/>
</dbReference>
<dbReference type="PRINTS" id="PR00081">
    <property type="entry name" value="GDHRDH"/>
</dbReference>
<protein>
    <submittedName>
        <fullName evidence="4">3-oxoacyl-ACP reductase</fullName>
    </submittedName>
</protein>
<dbReference type="InterPro" id="IPR020904">
    <property type="entry name" value="Sc_DH/Rdtase_CS"/>
</dbReference>
<comment type="caution">
    <text evidence="4">The sequence shown here is derived from an EMBL/GenBank/DDBJ whole genome shotgun (WGS) entry which is preliminary data.</text>
</comment>
<dbReference type="EMBL" id="JJOA01000017">
    <property type="protein sequence ID" value="KEA57622.1"/>
    <property type="molecule type" value="Genomic_DNA"/>
</dbReference>
<dbReference type="PANTHER" id="PTHR43477">
    <property type="entry name" value="DIHYDROANTICAPSIN 7-DEHYDROGENASE"/>
    <property type="match status" value="1"/>
</dbReference>
<dbReference type="PROSITE" id="PS51257">
    <property type="entry name" value="PROKAR_LIPOPROTEIN"/>
    <property type="match status" value="1"/>
</dbReference>
<organism evidence="4">
    <name type="scientific">Burkholderia cenocepacia</name>
    <dbReference type="NCBI Taxonomy" id="95486"/>
    <lineage>
        <taxon>Bacteria</taxon>
        <taxon>Pseudomonadati</taxon>
        <taxon>Pseudomonadota</taxon>
        <taxon>Betaproteobacteria</taxon>
        <taxon>Burkholderiales</taxon>
        <taxon>Burkholderiaceae</taxon>
        <taxon>Burkholderia</taxon>
        <taxon>Burkholderia cepacia complex</taxon>
    </lineage>
</organism>
<dbReference type="SMART" id="SM00822">
    <property type="entry name" value="PKS_KR"/>
    <property type="match status" value="1"/>
</dbReference>
<sequence length="263" mass="26764">MTHPPSRTIAITGAGTGIGAACARRFASRGDRVVLIGRRQAPLDALAAETGGLALAGDAASTADWAGFLPRIAERFGHVDALVACAGGHGVGRADETDDARWRDAMHANLDTAFVSARACLPDLIAQRGSIVLVASIAALAAGPGVCGYTVGKHALLGLARSLARDYGPQGVRANAVCPGWVRTPMADAEMEPLMAAHGDSLDGAYARVSADVPLRRAADPDEIAAICAFLASPDASFVTGATLVADGGAMAVDVPTLAFDRL</sequence>
<dbReference type="InterPro" id="IPR036291">
    <property type="entry name" value="NAD(P)-bd_dom_sf"/>
</dbReference>
<gene>
    <name evidence="4" type="ORF">DT99_21775</name>
</gene>
<dbReference type="SUPFAM" id="SSF51735">
    <property type="entry name" value="NAD(P)-binding Rossmann-fold domains"/>
    <property type="match status" value="1"/>
</dbReference>
<feature type="domain" description="Ketoreductase" evidence="3">
    <location>
        <begin position="7"/>
        <end position="188"/>
    </location>
</feature>
<evidence type="ECO:0000259" key="3">
    <source>
        <dbReference type="SMART" id="SM00822"/>
    </source>
</evidence>
<dbReference type="PANTHER" id="PTHR43477:SF1">
    <property type="entry name" value="DIHYDROANTICAPSIN 7-DEHYDROGENASE"/>
    <property type="match status" value="1"/>
</dbReference>
<comment type="similarity">
    <text evidence="1">Belongs to the short-chain dehydrogenases/reductases (SDR) family.</text>
</comment>
<name>A0A071M9Y9_9BURK</name>
<dbReference type="Pfam" id="PF13561">
    <property type="entry name" value="adh_short_C2"/>
    <property type="match status" value="1"/>
</dbReference>
<evidence type="ECO:0000313" key="4">
    <source>
        <dbReference type="EMBL" id="KEA57622.1"/>
    </source>
</evidence>
<evidence type="ECO:0000256" key="1">
    <source>
        <dbReference type="ARBA" id="ARBA00006484"/>
    </source>
</evidence>
<dbReference type="OrthoDB" id="9803628at2"/>
<dbReference type="Gene3D" id="3.40.50.720">
    <property type="entry name" value="NAD(P)-binding Rossmann-like Domain"/>
    <property type="match status" value="1"/>
</dbReference>
<dbReference type="FunFam" id="3.40.50.720:FF:000084">
    <property type="entry name" value="Short-chain dehydrogenase reductase"/>
    <property type="match status" value="1"/>
</dbReference>
<reference evidence="4" key="1">
    <citation type="submission" date="2014-04" db="EMBL/GenBank/DDBJ databases">
        <title>In planta biocontrol of soil-borne Fusarium wilt of banana through a plant endophytic bacterium, Burkholderia cenocepacia 869T2.</title>
        <authorList>
            <person name="Ho Y.-N."/>
            <person name="Chiang H.-M."/>
            <person name="Chao C.-P."/>
            <person name="Su C.-C."/>
            <person name="Hsu H.-F."/>
            <person name="Guo C.-T."/>
            <person name="Hsieh J.-L."/>
            <person name="Huang C.-C."/>
        </authorList>
    </citation>
    <scope>NUCLEOTIDE SEQUENCE [LARGE SCALE GENOMIC DNA]</scope>
    <source>
        <strain evidence="4">869T2</strain>
    </source>
</reference>
<accession>A0A071M9Y9</accession>
<dbReference type="AlphaFoldDB" id="A0A071M9Y9"/>
<dbReference type="PROSITE" id="PS00061">
    <property type="entry name" value="ADH_SHORT"/>
    <property type="match status" value="1"/>
</dbReference>
<dbReference type="GO" id="GO:0016491">
    <property type="term" value="F:oxidoreductase activity"/>
    <property type="evidence" value="ECO:0007669"/>
    <property type="project" value="UniProtKB-KW"/>
</dbReference>
<evidence type="ECO:0000256" key="2">
    <source>
        <dbReference type="ARBA" id="ARBA00023002"/>
    </source>
</evidence>
<dbReference type="InterPro" id="IPR051122">
    <property type="entry name" value="SDR_DHRS6-like"/>
</dbReference>
<dbReference type="CDD" id="cd05233">
    <property type="entry name" value="SDR_c"/>
    <property type="match status" value="1"/>
</dbReference>